<dbReference type="InterPro" id="IPR043724">
    <property type="entry name" value="DUF5666"/>
</dbReference>
<keyword evidence="1" id="KW-0732">Signal</keyword>
<feature type="chain" id="PRO_5035159217" description="DUF5666 domain-containing protein" evidence="1">
    <location>
        <begin position="23"/>
        <end position="202"/>
    </location>
</feature>
<dbReference type="Pfam" id="PF18914">
    <property type="entry name" value="DUF5666"/>
    <property type="match status" value="1"/>
</dbReference>
<evidence type="ECO:0000259" key="2">
    <source>
        <dbReference type="Pfam" id="PF18914"/>
    </source>
</evidence>
<protein>
    <recommendedName>
        <fullName evidence="2">DUF5666 domain-containing protein</fullName>
    </recommendedName>
</protein>
<proteinExistence type="predicted"/>
<sequence length="202" mass="20485">MRKQILTALTLGAVFLAGAASAETAPTPVRTRATVESVTDNAITVKPRTGAAVTIALTPDTHFVAVSHGAIADIQPNSYIGTAAAPQPDGSLKAIEVTVFPESMRGTGDGHYAWDLPNASTMTNGAVGKLDSAHGRTLTVDYKGGEKQVTVPDDVPVVTLAPGDRGLLKAGVHVVVFGPKAADGTLSANAVLAGVNGVVPPM</sequence>
<feature type="domain" description="DUF5666" evidence="2">
    <location>
        <begin position="34"/>
        <end position="97"/>
    </location>
</feature>
<organism evidence="3 4">
    <name type="scientific">Aliidongia dinghuensis</name>
    <dbReference type="NCBI Taxonomy" id="1867774"/>
    <lineage>
        <taxon>Bacteria</taxon>
        <taxon>Pseudomonadati</taxon>
        <taxon>Pseudomonadota</taxon>
        <taxon>Alphaproteobacteria</taxon>
        <taxon>Rhodospirillales</taxon>
        <taxon>Dongiaceae</taxon>
        <taxon>Aliidongia</taxon>
    </lineage>
</organism>
<gene>
    <name evidence="3" type="ORF">GCM10011611_14880</name>
</gene>
<evidence type="ECO:0000256" key="1">
    <source>
        <dbReference type="SAM" id="SignalP"/>
    </source>
</evidence>
<comment type="caution">
    <text evidence="3">The sequence shown here is derived from an EMBL/GenBank/DDBJ whole genome shotgun (WGS) entry which is preliminary data.</text>
</comment>
<dbReference type="RefSeq" id="WP_189044136.1">
    <property type="nucleotide sequence ID" value="NZ_BMJQ01000003.1"/>
</dbReference>
<feature type="signal peptide" evidence="1">
    <location>
        <begin position="1"/>
        <end position="22"/>
    </location>
</feature>
<reference evidence="3" key="1">
    <citation type="journal article" date="2014" name="Int. J. Syst. Evol. Microbiol.">
        <title>Complete genome sequence of Corynebacterium casei LMG S-19264T (=DSM 44701T), isolated from a smear-ripened cheese.</title>
        <authorList>
            <consortium name="US DOE Joint Genome Institute (JGI-PGF)"/>
            <person name="Walter F."/>
            <person name="Albersmeier A."/>
            <person name="Kalinowski J."/>
            <person name="Ruckert C."/>
        </authorList>
    </citation>
    <scope>NUCLEOTIDE SEQUENCE</scope>
    <source>
        <strain evidence="3">CGMCC 1.15725</strain>
    </source>
</reference>
<reference evidence="3" key="2">
    <citation type="submission" date="2020-09" db="EMBL/GenBank/DDBJ databases">
        <authorList>
            <person name="Sun Q."/>
            <person name="Zhou Y."/>
        </authorList>
    </citation>
    <scope>NUCLEOTIDE SEQUENCE</scope>
    <source>
        <strain evidence="3">CGMCC 1.15725</strain>
    </source>
</reference>
<dbReference type="EMBL" id="BMJQ01000003">
    <property type="protein sequence ID" value="GGF10326.1"/>
    <property type="molecule type" value="Genomic_DNA"/>
</dbReference>
<dbReference type="Proteomes" id="UP000646365">
    <property type="component" value="Unassembled WGS sequence"/>
</dbReference>
<evidence type="ECO:0000313" key="3">
    <source>
        <dbReference type="EMBL" id="GGF10326.1"/>
    </source>
</evidence>
<accession>A0A8J2YRL5</accession>
<name>A0A8J2YRL5_9PROT</name>
<evidence type="ECO:0000313" key="4">
    <source>
        <dbReference type="Proteomes" id="UP000646365"/>
    </source>
</evidence>
<dbReference type="AlphaFoldDB" id="A0A8J2YRL5"/>
<keyword evidence="4" id="KW-1185">Reference proteome</keyword>